<proteinExistence type="inferred from homology"/>
<dbReference type="CDD" id="cd01347">
    <property type="entry name" value="ligand_gated_channel"/>
    <property type="match status" value="1"/>
</dbReference>
<dbReference type="OrthoDB" id="127311at2"/>
<dbReference type="InterPro" id="IPR036942">
    <property type="entry name" value="Beta-barrel_TonB_sf"/>
</dbReference>
<sequence length="726" mass="79805">MKTVTTTGTTAPGCRGTGDVRGLRLARLAMGCALALAPLAYAQEASSPQAEDRGSTPSELDTIVVIADSAQTATKTDTKLTEIPQSISVVTAEQFNDRAVTNFQEVFRYSAGVATELEGVDTRVERIAARGFAAAQYLDGINRMPTGTIYGARMDVFTLERAEILRGPSSVLYGAGGVGGLVNAVSKRPTHDFAGEVGLVFGSPTRKELQIDVNGGLSETLAGRIVAMKRDGELQWDDQADDRLTLLPSIKWSPGESTDITLIGLYQKDDLGTQSFLPMQRTLSAASDAERLPMDFFSGDKDFNRMKSDYKSLTLLVDHAFNDAISFSSRTRRYDQEVDYAELWANVGVVWEGDLLPREFYILDDAYEGYGSDNTFSFKFATGPFSHQLLAGVDYMRFEQDRREGFSCAGLADQVWEDLYGCFAGGSPPPLNLANPNYRETFDYGYTNAFTSRSTQLGVYVQDQIKYGDRLSMVVGARRDKATSEANGMKDADKHATTYRVGLIGEIGNGVSPYIGYSESFQPVSGVNYFGEPYKPQEGRQYEVGVKWQVNRASLLSLSVFDIVESNYVVQDPDFLQNFIQVGEVSSKGLELEAGVHYRGIDFNGSYSYIKAEDVDGNRIPALPETTASLWATKSLWIGDSMKLRFGGGLRYTGDKIDSTLTHTTKAATVTDAMVDLERGNWKFALNVSNLFDREYFVYCLATNPGDGACYPVTPRTVLASVRYRF</sequence>
<dbReference type="Gene3D" id="2.170.130.10">
    <property type="entry name" value="TonB-dependent receptor, plug domain"/>
    <property type="match status" value="1"/>
</dbReference>
<protein>
    <submittedName>
        <fullName evidence="19">TonB-dependent siderophore receptor</fullName>
    </submittedName>
</protein>
<feature type="chain" id="PRO_5022921522" evidence="16">
    <location>
        <begin position="43"/>
        <end position="726"/>
    </location>
</feature>
<keyword evidence="7 16" id="KW-0732">Signal</keyword>
<keyword evidence="10 15" id="KW-0798">TonB box</keyword>
<dbReference type="PROSITE" id="PS52016">
    <property type="entry name" value="TONB_DEPENDENT_REC_3"/>
    <property type="match status" value="1"/>
</dbReference>
<reference evidence="19 20" key="1">
    <citation type="journal article" date="2008" name="Int. J. Syst. Evol. Microbiol.">
        <title>Luteimonas marina sp. nov., isolated from seawater.</title>
        <authorList>
            <person name="Baik K.S."/>
            <person name="Park S.C."/>
            <person name="Kim M.S."/>
            <person name="Kim E.M."/>
            <person name="Park C."/>
            <person name="Chun J."/>
            <person name="Seong C.N."/>
        </authorList>
    </citation>
    <scope>NUCLEOTIDE SEQUENCE [LARGE SCALE GENOMIC DNA]</scope>
    <source>
        <strain evidence="19 20">FR1330</strain>
    </source>
</reference>
<dbReference type="SUPFAM" id="SSF56935">
    <property type="entry name" value="Porins"/>
    <property type="match status" value="1"/>
</dbReference>
<dbReference type="InterPro" id="IPR037066">
    <property type="entry name" value="Plug_dom_sf"/>
</dbReference>
<dbReference type="GO" id="GO:0038023">
    <property type="term" value="F:signaling receptor activity"/>
    <property type="evidence" value="ECO:0007669"/>
    <property type="project" value="InterPro"/>
</dbReference>
<dbReference type="RefSeq" id="WP_146388513.1">
    <property type="nucleotide sequence ID" value="NZ_VOHK01000005.1"/>
</dbReference>
<dbReference type="Pfam" id="PF00593">
    <property type="entry name" value="TonB_dep_Rec_b-barrel"/>
    <property type="match status" value="1"/>
</dbReference>
<keyword evidence="8" id="KW-0408">Iron</keyword>
<evidence type="ECO:0000313" key="20">
    <source>
        <dbReference type="Proteomes" id="UP000319980"/>
    </source>
</evidence>
<keyword evidence="6 14" id="KW-0812">Transmembrane</keyword>
<evidence type="ECO:0000256" key="4">
    <source>
        <dbReference type="ARBA" id="ARBA00022452"/>
    </source>
</evidence>
<feature type="domain" description="TonB-dependent receptor plug" evidence="18">
    <location>
        <begin position="80"/>
        <end position="180"/>
    </location>
</feature>
<dbReference type="AlphaFoldDB" id="A0A5C5U0H8"/>
<dbReference type="Proteomes" id="UP000319980">
    <property type="component" value="Unassembled WGS sequence"/>
</dbReference>
<evidence type="ECO:0000256" key="2">
    <source>
        <dbReference type="ARBA" id="ARBA00009810"/>
    </source>
</evidence>
<dbReference type="Gene3D" id="2.40.170.20">
    <property type="entry name" value="TonB-dependent receptor, beta-barrel domain"/>
    <property type="match status" value="1"/>
</dbReference>
<evidence type="ECO:0000313" key="19">
    <source>
        <dbReference type="EMBL" id="TWT19397.1"/>
    </source>
</evidence>
<dbReference type="PANTHER" id="PTHR32552">
    <property type="entry name" value="FERRICHROME IRON RECEPTOR-RELATED"/>
    <property type="match status" value="1"/>
</dbReference>
<evidence type="ECO:0000256" key="8">
    <source>
        <dbReference type="ARBA" id="ARBA00023004"/>
    </source>
</evidence>
<evidence type="ECO:0000256" key="3">
    <source>
        <dbReference type="ARBA" id="ARBA00022448"/>
    </source>
</evidence>
<dbReference type="EMBL" id="VOHK01000005">
    <property type="protein sequence ID" value="TWT19397.1"/>
    <property type="molecule type" value="Genomic_DNA"/>
</dbReference>
<keyword evidence="3 14" id="KW-0813">Transport</keyword>
<keyword evidence="11 14" id="KW-0472">Membrane</keyword>
<dbReference type="NCBIfam" id="TIGR01783">
    <property type="entry name" value="TonB-siderophor"/>
    <property type="match status" value="1"/>
</dbReference>
<keyword evidence="4 14" id="KW-1134">Transmembrane beta strand</keyword>
<dbReference type="GO" id="GO:0015891">
    <property type="term" value="P:siderophore transport"/>
    <property type="evidence" value="ECO:0007669"/>
    <property type="project" value="InterPro"/>
</dbReference>
<keyword evidence="12 19" id="KW-0675">Receptor</keyword>
<feature type="signal peptide" evidence="16">
    <location>
        <begin position="1"/>
        <end position="42"/>
    </location>
</feature>
<evidence type="ECO:0000256" key="6">
    <source>
        <dbReference type="ARBA" id="ARBA00022692"/>
    </source>
</evidence>
<comment type="similarity">
    <text evidence="2 14 15">Belongs to the TonB-dependent receptor family.</text>
</comment>
<feature type="domain" description="TonB-dependent receptor-like beta-barrel" evidence="17">
    <location>
        <begin position="290"/>
        <end position="691"/>
    </location>
</feature>
<evidence type="ECO:0000256" key="5">
    <source>
        <dbReference type="ARBA" id="ARBA00022496"/>
    </source>
</evidence>
<evidence type="ECO:0000256" key="12">
    <source>
        <dbReference type="ARBA" id="ARBA00023170"/>
    </source>
</evidence>
<evidence type="ECO:0000256" key="13">
    <source>
        <dbReference type="ARBA" id="ARBA00023237"/>
    </source>
</evidence>
<comment type="subcellular location">
    <subcellularLocation>
        <location evidence="1 14">Cell outer membrane</location>
        <topology evidence="1 14">Multi-pass membrane protein</topology>
    </subcellularLocation>
</comment>
<gene>
    <name evidence="19" type="ORF">FQY83_13705</name>
</gene>
<dbReference type="InterPro" id="IPR000531">
    <property type="entry name" value="Beta-barrel_TonB"/>
</dbReference>
<evidence type="ECO:0000259" key="18">
    <source>
        <dbReference type="Pfam" id="PF07715"/>
    </source>
</evidence>
<dbReference type="PANTHER" id="PTHR32552:SF68">
    <property type="entry name" value="FERRICHROME OUTER MEMBRANE TRANSPORTER_PHAGE RECEPTOR"/>
    <property type="match status" value="1"/>
</dbReference>
<dbReference type="Pfam" id="PF07715">
    <property type="entry name" value="Plug"/>
    <property type="match status" value="1"/>
</dbReference>
<evidence type="ECO:0000256" key="7">
    <source>
        <dbReference type="ARBA" id="ARBA00022729"/>
    </source>
</evidence>
<keyword evidence="5" id="KW-0410">Iron transport</keyword>
<evidence type="ECO:0000256" key="1">
    <source>
        <dbReference type="ARBA" id="ARBA00004571"/>
    </source>
</evidence>
<keyword evidence="20" id="KW-1185">Reference proteome</keyword>
<keyword evidence="13 14" id="KW-0998">Cell outer membrane</keyword>
<accession>A0A5C5U0H8</accession>
<dbReference type="GO" id="GO:0009279">
    <property type="term" value="C:cell outer membrane"/>
    <property type="evidence" value="ECO:0007669"/>
    <property type="project" value="UniProtKB-SubCell"/>
</dbReference>
<comment type="caution">
    <text evidence="19">The sequence shown here is derived from an EMBL/GenBank/DDBJ whole genome shotgun (WGS) entry which is preliminary data.</text>
</comment>
<name>A0A5C5U0H8_9GAMM</name>
<evidence type="ECO:0000259" key="17">
    <source>
        <dbReference type="Pfam" id="PF00593"/>
    </source>
</evidence>
<dbReference type="GO" id="GO:0015344">
    <property type="term" value="F:siderophore uptake transmembrane transporter activity"/>
    <property type="evidence" value="ECO:0007669"/>
    <property type="project" value="TreeGrafter"/>
</dbReference>
<evidence type="ECO:0000256" key="15">
    <source>
        <dbReference type="RuleBase" id="RU003357"/>
    </source>
</evidence>
<dbReference type="FunFam" id="2.170.130.10:FF:000001">
    <property type="entry name" value="Catecholate siderophore TonB-dependent receptor"/>
    <property type="match status" value="1"/>
</dbReference>
<dbReference type="InterPro" id="IPR012910">
    <property type="entry name" value="Plug_dom"/>
</dbReference>
<dbReference type="InterPro" id="IPR039426">
    <property type="entry name" value="TonB-dep_rcpt-like"/>
</dbReference>
<dbReference type="InterPro" id="IPR010105">
    <property type="entry name" value="TonB_sidphr_rcpt"/>
</dbReference>
<evidence type="ECO:0000256" key="10">
    <source>
        <dbReference type="ARBA" id="ARBA00023077"/>
    </source>
</evidence>
<keyword evidence="9" id="KW-0406">Ion transport</keyword>
<evidence type="ECO:0000256" key="16">
    <source>
        <dbReference type="SAM" id="SignalP"/>
    </source>
</evidence>
<evidence type="ECO:0000256" key="11">
    <source>
        <dbReference type="ARBA" id="ARBA00023136"/>
    </source>
</evidence>
<evidence type="ECO:0000256" key="9">
    <source>
        <dbReference type="ARBA" id="ARBA00023065"/>
    </source>
</evidence>
<evidence type="ECO:0000256" key="14">
    <source>
        <dbReference type="PROSITE-ProRule" id="PRU01360"/>
    </source>
</evidence>
<organism evidence="19 20">
    <name type="scientific">Luteimonas marina</name>
    <dbReference type="NCBI Taxonomy" id="488485"/>
    <lineage>
        <taxon>Bacteria</taxon>
        <taxon>Pseudomonadati</taxon>
        <taxon>Pseudomonadota</taxon>
        <taxon>Gammaproteobacteria</taxon>
        <taxon>Lysobacterales</taxon>
        <taxon>Lysobacteraceae</taxon>
        <taxon>Luteimonas</taxon>
    </lineage>
</organism>